<organism evidence="1">
    <name type="scientific">viral metagenome</name>
    <dbReference type="NCBI Taxonomy" id="1070528"/>
    <lineage>
        <taxon>unclassified sequences</taxon>
        <taxon>metagenomes</taxon>
        <taxon>organismal metagenomes</taxon>
    </lineage>
</organism>
<name>A0A6M3M8R9_9ZZZZ</name>
<proteinExistence type="predicted"/>
<protein>
    <submittedName>
        <fullName evidence="1">Uncharacterized protein</fullName>
    </submittedName>
</protein>
<evidence type="ECO:0000313" key="1">
    <source>
        <dbReference type="EMBL" id="QJB03744.1"/>
    </source>
</evidence>
<gene>
    <name evidence="1" type="ORF">MM171B00554_0005</name>
</gene>
<sequence length="152" mass="16879">MKKIFILFAAILILSVNAAAQENNSKKISVTITVDTGGNTGHLVYKELYYKNDGSGNLTFDTGRTYFNGTINSSKIKIHILRPLDSSGKPYPDSRIRAMATLDNKTIINGWYKTNKQKNSTDNDPAETKKTPGFEAMAALGLISLMYLIRRK</sequence>
<reference evidence="1" key="1">
    <citation type="submission" date="2020-03" db="EMBL/GenBank/DDBJ databases">
        <title>The deep terrestrial virosphere.</title>
        <authorList>
            <person name="Holmfeldt K."/>
            <person name="Nilsson E."/>
            <person name="Simone D."/>
            <person name="Lopez-Fernandez M."/>
            <person name="Wu X."/>
            <person name="de Brujin I."/>
            <person name="Lundin D."/>
            <person name="Andersson A."/>
            <person name="Bertilsson S."/>
            <person name="Dopson M."/>
        </authorList>
    </citation>
    <scope>NUCLEOTIDE SEQUENCE</scope>
    <source>
        <strain evidence="1">MM171B00554</strain>
    </source>
</reference>
<accession>A0A6M3M8R9</accession>
<dbReference type="EMBL" id="MT143859">
    <property type="protein sequence ID" value="QJB03744.1"/>
    <property type="molecule type" value="Genomic_DNA"/>
</dbReference>
<dbReference type="AlphaFoldDB" id="A0A6M3M8R9"/>